<dbReference type="GeneID" id="20211855"/>
<protein>
    <recommendedName>
        <fullName evidence="1">phospholipase A2</fullName>
        <ecNumber evidence="1">3.1.1.4</ecNumber>
    </recommendedName>
</protein>
<dbReference type="GO" id="GO:2000304">
    <property type="term" value="P:positive regulation of ceramide biosynthetic process"/>
    <property type="evidence" value="ECO:0000318"/>
    <property type="project" value="GO_Central"/>
</dbReference>
<evidence type="ECO:0000313" key="13">
    <source>
        <dbReference type="Proteomes" id="UP000015101"/>
    </source>
</evidence>
<dbReference type="SUPFAM" id="SSF52151">
    <property type="entry name" value="FabD/lysophospholipase-like"/>
    <property type="match status" value="1"/>
</dbReference>
<keyword evidence="5" id="KW-0443">Lipid metabolism</keyword>
<dbReference type="PROSITE" id="PS50297">
    <property type="entry name" value="ANK_REP_REGION"/>
    <property type="match status" value="2"/>
</dbReference>
<dbReference type="GO" id="GO:0047499">
    <property type="term" value="F:calcium-independent phospholipase A2 activity"/>
    <property type="evidence" value="ECO:0000318"/>
    <property type="project" value="GO_Central"/>
</dbReference>
<accession>T1FSQ8</accession>
<evidence type="ECO:0000313" key="12">
    <source>
        <dbReference type="EnsemblMetazoa" id="HelroP191207"/>
    </source>
</evidence>
<keyword evidence="4 7" id="KW-0040">ANK repeat</keyword>
<evidence type="ECO:0000256" key="7">
    <source>
        <dbReference type="PROSITE-ProRule" id="PRU00023"/>
    </source>
</evidence>
<dbReference type="CTD" id="20211855"/>
<dbReference type="SMART" id="SM00248">
    <property type="entry name" value="ANK"/>
    <property type="match status" value="6"/>
</dbReference>
<reference evidence="11 13" key="2">
    <citation type="journal article" date="2013" name="Nature">
        <title>Insights into bilaterian evolution from three spiralian genomes.</title>
        <authorList>
            <person name="Simakov O."/>
            <person name="Marletaz F."/>
            <person name="Cho S.J."/>
            <person name="Edsinger-Gonzales E."/>
            <person name="Havlak P."/>
            <person name="Hellsten U."/>
            <person name="Kuo D.H."/>
            <person name="Larsson T."/>
            <person name="Lv J."/>
            <person name="Arendt D."/>
            <person name="Savage R."/>
            <person name="Osoegawa K."/>
            <person name="de Jong P."/>
            <person name="Grimwood J."/>
            <person name="Chapman J.A."/>
            <person name="Shapiro H."/>
            <person name="Aerts A."/>
            <person name="Otillar R.P."/>
            <person name="Terry A.Y."/>
            <person name="Boore J.L."/>
            <person name="Grigoriev I.V."/>
            <person name="Lindberg D.R."/>
            <person name="Seaver E.C."/>
            <person name="Weisblat D.A."/>
            <person name="Putnam N.H."/>
            <person name="Rokhsar D.S."/>
        </authorList>
    </citation>
    <scope>NUCLEOTIDE SEQUENCE</scope>
</reference>
<dbReference type="InterPro" id="IPR036770">
    <property type="entry name" value="Ankyrin_rpt-contain_sf"/>
</dbReference>
<feature type="compositionally biased region" description="Low complexity" evidence="9">
    <location>
        <begin position="483"/>
        <end position="497"/>
    </location>
</feature>
<evidence type="ECO:0000259" key="10">
    <source>
        <dbReference type="PROSITE" id="PS51635"/>
    </source>
</evidence>
<proteinExistence type="predicted"/>
<feature type="repeat" description="ANK" evidence="7">
    <location>
        <begin position="154"/>
        <end position="186"/>
    </location>
</feature>
<keyword evidence="13" id="KW-1185">Reference proteome</keyword>
<dbReference type="InterPro" id="IPR047148">
    <property type="entry name" value="PLPL9"/>
</dbReference>
<dbReference type="PROSITE" id="PS50088">
    <property type="entry name" value="ANK_REPEAT"/>
    <property type="match status" value="2"/>
</dbReference>
<dbReference type="Pfam" id="PF01734">
    <property type="entry name" value="Patatin"/>
    <property type="match status" value="1"/>
</dbReference>
<gene>
    <name evidence="12" type="primary">20211855</name>
    <name evidence="11" type="ORF">HELRODRAFT_191207</name>
</gene>
<reference evidence="13" key="1">
    <citation type="submission" date="2012-12" db="EMBL/GenBank/DDBJ databases">
        <authorList>
            <person name="Hellsten U."/>
            <person name="Grimwood J."/>
            <person name="Chapman J.A."/>
            <person name="Shapiro H."/>
            <person name="Aerts A."/>
            <person name="Otillar R.P."/>
            <person name="Terry A.Y."/>
            <person name="Boore J.L."/>
            <person name="Simakov O."/>
            <person name="Marletaz F."/>
            <person name="Cho S.-J."/>
            <person name="Edsinger-Gonzales E."/>
            <person name="Havlak P."/>
            <person name="Kuo D.-H."/>
            <person name="Larsson T."/>
            <person name="Lv J."/>
            <person name="Arendt D."/>
            <person name="Savage R."/>
            <person name="Osoegawa K."/>
            <person name="de Jong P."/>
            <person name="Lindberg D.R."/>
            <person name="Seaver E.C."/>
            <person name="Weisblat D.A."/>
            <person name="Putnam N.H."/>
            <person name="Grigoriev I.V."/>
            <person name="Rokhsar D.S."/>
        </authorList>
    </citation>
    <scope>NUCLEOTIDE SEQUENCE</scope>
</reference>
<dbReference type="OrthoDB" id="5406014at2759"/>
<dbReference type="InterPro" id="IPR016035">
    <property type="entry name" value="Acyl_Trfase/lysoPLipase"/>
</dbReference>
<dbReference type="eggNOG" id="KOG0513">
    <property type="taxonomic scope" value="Eukaryota"/>
</dbReference>
<dbReference type="Proteomes" id="UP000015101">
    <property type="component" value="Unassembled WGS sequence"/>
</dbReference>
<dbReference type="STRING" id="6412.T1FSQ8"/>
<dbReference type="AlphaFoldDB" id="T1FSQ8"/>
<feature type="compositionally biased region" description="Basic and acidic residues" evidence="9">
    <location>
        <begin position="499"/>
        <end position="510"/>
    </location>
</feature>
<dbReference type="EC" id="3.1.1.4" evidence="1"/>
<dbReference type="InterPro" id="IPR002110">
    <property type="entry name" value="Ankyrin_rpt"/>
</dbReference>
<evidence type="ECO:0000256" key="3">
    <source>
        <dbReference type="ARBA" id="ARBA00022801"/>
    </source>
</evidence>
<dbReference type="Pfam" id="PF12796">
    <property type="entry name" value="Ank_2"/>
    <property type="match status" value="1"/>
</dbReference>
<evidence type="ECO:0000256" key="4">
    <source>
        <dbReference type="ARBA" id="ARBA00023043"/>
    </source>
</evidence>
<feature type="domain" description="PNPLA" evidence="10">
    <location>
        <begin position="542"/>
        <end position="723"/>
    </location>
</feature>
<dbReference type="Pfam" id="PF00023">
    <property type="entry name" value="Ank"/>
    <property type="match status" value="1"/>
</dbReference>
<dbReference type="InParanoid" id="T1FSQ8"/>
<dbReference type="GO" id="GO:0006629">
    <property type="term" value="P:lipid metabolic process"/>
    <property type="evidence" value="ECO:0007669"/>
    <property type="project" value="UniProtKB-KW"/>
</dbReference>
<keyword evidence="2" id="KW-0677">Repeat</keyword>
<feature type="repeat" description="ANK" evidence="7">
    <location>
        <begin position="354"/>
        <end position="382"/>
    </location>
</feature>
<reference evidence="12" key="3">
    <citation type="submission" date="2015-06" db="UniProtKB">
        <authorList>
            <consortium name="EnsemblMetazoa"/>
        </authorList>
    </citation>
    <scope>IDENTIFICATION</scope>
</reference>
<sequence>MEGIEMFSKKKSEKDAKNEFKVKLTPLKEISGLKALASAERLSMYKVSKLFQIFLTSPEIEENKFYFKSDTRISQAQNEAEGKNNFKLLSEKIKPLLELLGEEVCNVRQLQILVETVMSHKNFNDAHYAAMLGSPALLDKPEIKSLVNEADADSGCTPLHAAIKVAKLDNVKELLKIGAKYDAVDNNGRTIFHYAASCKDKKIFEVLNSSHASGLADKLNSSGETALHEACLANLPDNVGALLKLNFNPFLTGQDSDRYPIHCALESNSLRSIELLCTSSADQSRLKDKKNNSPLHLAPSTQAIDILCDFEANLEDKDFKEEDTPLLKKIRENAFELAARLLIRGANVKASDKNGNSALTLAVTGDRPEFVMLLIVFGADVNELVGNDSIRHKVANTSLKNKDAIMYYLHQAGAGRCARMKKDCSSMCSHKGSNNGKPPQSHLPLLKNASVEETLKAHLSNAELMVLDSARERKMSVMVDGQPTSPTSPTSPALPSSRKSSESVSNDKDTASVGSNGEVQTPPPLLNDLPHGDISLAGHRVLIIDGGGLEGLFVIRALQALENLTQQSLKNCFDWIAGTGAGAYIALSLMQDKSLNEILVQYWELLNKVLVGRRPFNASHFEKLLMKQFGEKTKLFEVQGPKTVIFSSMLDKGILNLHKFKNYELPATENSKNKKACPSVNKPNEQLVWQAARSSGLGFGFFDAFGSFVDGCVLAYNPTLDVLEEITEFNFASVKGDKFKPIHVVASVGVKQQSQQIKHQQHELEDQEIINNVDSDASTKKLLTGEVLDFLFNQRLWSFLTHYSQKQQLSMRTVEKSRAWCNDIKVPFFRIQPPYPEPFTHTSTMSQPSCSDVSNGANCCSKVDIRTIVAALWETDMFLKGKSNNLEQLTGLIM</sequence>
<dbReference type="EnsemblMetazoa" id="HelroT191207">
    <property type="protein sequence ID" value="HelroP191207"/>
    <property type="gene ID" value="HelroG191207"/>
</dbReference>
<dbReference type="HOGENOM" id="CLU_010817_0_0_1"/>
<dbReference type="SUPFAM" id="SSF48403">
    <property type="entry name" value="Ankyrin repeat"/>
    <property type="match status" value="1"/>
</dbReference>
<dbReference type="EMBL" id="KB096275">
    <property type="protein sequence ID" value="ESO06816.1"/>
    <property type="molecule type" value="Genomic_DNA"/>
</dbReference>
<dbReference type="PANTHER" id="PTHR24139">
    <property type="entry name" value="CALCIUM-INDEPENDENT PHOSPHOLIPASE A2"/>
    <property type="match status" value="1"/>
</dbReference>
<evidence type="ECO:0000313" key="11">
    <source>
        <dbReference type="EMBL" id="ESO06816.1"/>
    </source>
</evidence>
<keyword evidence="3" id="KW-0378">Hydrolase</keyword>
<evidence type="ECO:0000256" key="9">
    <source>
        <dbReference type="SAM" id="MobiDB-lite"/>
    </source>
</evidence>
<feature type="region of interest" description="Disordered" evidence="9">
    <location>
        <begin position="478"/>
        <end position="527"/>
    </location>
</feature>
<evidence type="ECO:0000256" key="8">
    <source>
        <dbReference type="PROSITE-ProRule" id="PRU01161"/>
    </source>
</evidence>
<dbReference type="Gene3D" id="3.40.1090.10">
    <property type="entry name" value="Cytosolic phospholipase A2 catalytic domain"/>
    <property type="match status" value="1"/>
</dbReference>
<dbReference type="PROSITE" id="PS51635">
    <property type="entry name" value="PNPLA"/>
    <property type="match status" value="1"/>
</dbReference>
<dbReference type="Gene3D" id="1.25.40.20">
    <property type="entry name" value="Ankyrin repeat-containing domain"/>
    <property type="match status" value="2"/>
</dbReference>
<feature type="short sequence motif" description="GXGXXG" evidence="8">
    <location>
        <begin position="546"/>
        <end position="551"/>
    </location>
</feature>
<dbReference type="KEGG" id="hro:HELRODRAFT_191207"/>
<evidence type="ECO:0000256" key="2">
    <source>
        <dbReference type="ARBA" id="ARBA00022737"/>
    </source>
</evidence>
<comment type="caution">
    <text evidence="8">Lacks conserved residue(s) required for the propagation of feature annotation.</text>
</comment>
<dbReference type="EMBL" id="AMQM01003694">
    <property type="status" value="NOT_ANNOTATED_CDS"/>
    <property type="molecule type" value="Genomic_DNA"/>
</dbReference>
<dbReference type="FunCoup" id="T1FSQ8">
    <property type="interactions" value="913"/>
</dbReference>
<dbReference type="PANTHER" id="PTHR24139:SF34">
    <property type="entry name" value="85_88 KDA CALCIUM-INDEPENDENT PHOSPHOLIPASE A2"/>
    <property type="match status" value="1"/>
</dbReference>
<evidence type="ECO:0000256" key="5">
    <source>
        <dbReference type="ARBA" id="ARBA00023098"/>
    </source>
</evidence>
<evidence type="ECO:0000256" key="6">
    <source>
        <dbReference type="ARBA" id="ARBA00023422"/>
    </source>
</evidence>
<name>T1FSQ8_HELRO</name>
<organism evidence="12 13">
    <name type="scientific">Helobdella robusta</name>
    <name type="common">Californian leech</name>
    <dbReference type="NCBI Taxonomy" id="6412"/>
    <lineage>
        <taxon>Eukaryota</taxon>
        <taxon>Metazoa</taxon>
        <taxon>Spiralia</taxon>
        <taxon>Lophotrochozoa</taxon>
        <taxon>Annelida</taxon>
        <taxon>Clitellata</taxon>
        <taxon>Hirudinea</taxon>
        <taxon>Rhynchobdellida</taxon>
        <taxon>Glossiphoniidae</taxon>
        <taxon>Helobdella</taxon>
    </lineage>
</organism>
<dbReference type="OMA" id="ARCNILG"/>
<evidence type="ECO:0000256" key="1">
    <source>
        <dbReference type="ARBA" id="ARBA00013278"/>
    </source>
</evidence>
<dbReference type="GO" id="GO:0005739">
    <property type="term" value="C:mitochondrion"/>
    <property type="evidence" value="ECO:0000318"/>
    <property type="project" value="GO_Central"/>
</dbReference>
<dbReference type="InterPro" id="IPR002641">
    <property type="entry name" value="PNPLA_dom"/>
</dbReference>
<dbReference type="GO" id="GO:0052816">
    <property type="term" value="F:long-chain fatty acyl-CoA hydrolase activity"/>
    <property type="evidence" value="ECO:0000318"/>
    <property type="project" value="GO_Central"/>
</dbReference>
<comment type="catalytic activity">
    <reaction evidence="6">
        <text>a 1,2-diacyl-sn-glycero-3-phosphocholine + H2O = a 1-acyl-sn-glycero-3-phosphocholine + a fatty acid + H(+)</text>
        <dbReference type="Rhea" id="RHEA:15801"/>
        <dbReference type="ChEBI" id="CHEBI:15377"/>
        <dbReference type="ChEBI" id="CHEBI:15378"/>
        <dbReference type="ChEBI" id="CHEBI:28868"/>
        <dbReference type="ChEBI" id="CHEBI:57643"/>
        <dbReference type="ChEBI" id="CHEBI:58168"/>
        <dbReference type="EC" id="3.1.1.4"/>
    </reaction>
    <physiologicalReaction direction="left-to-right" evidence="6">
        <dbReference type="Rhea" id="RHEA:15802"/>
    </physiologicalReaction>
</comment>
<dbReference type="RefSeq" id="XP_009014912.1">
    <property type="nucleotide sequence ID" value="XM_009016664.1"/>
</dbReference>